<feature type="domain" description="Alpha/beta hydrolase fold-3" evidence="3">
    <location>
        <begin position="70"/>
        <end position="266"/>
    </location>
</feature>
<evidence type="ECO:0000313" key="4">
    <source>
        <dbReference type="EMBL" id="GJD79366.1"/>
    </source>
</evidence>
<dbReference type="PANTHER" id="PTHR48081">
    <property type="entry name" value="AB HYDROLASE SUPERFAMILY PROTEIN C4A8.06C"/>
    <property type="match status" value="1"/>
</dbReference>
<dbReference type="InterPro" id="IPR050300">
    <property type="entry name" value="GDXG_lipolytic_enzyme"/>
</dbReference>
<evidence type="ECO:0000256" key="1">
    <source>
        <dbReference type="ARBA" id="ARBA00010515"/>
    </source>
</evidence>
<keyword evidence="5" id="KW-1185">Reference proteome</keyword>
<dbReference type="EMBL" id="BPQM01000060">
    <property type="protein sequence ID" value="GJD79366.1"/>
    <property type="molecule type" value="Genomic_DNA"/>
</dbReference>
<protein>
    <submittedName>
        <fullName evidence="4">Monoterpene epsilon-lactone hydrolase</fullName>
    </submittedName>
</protein>
<dbReference type="PROSITE" id="PS01173">
    <property type="entry name" value="LIPASE_GDXG_HIS"/>
    <property type="match status" value="1"/>
</dbReference>
<evidence type="ECO:0000313" key="5">
    <source>
        <dbReference type="Proteomes" id="UP001055108"/>
    </source>
</evidence>
<sequence length="297" mass="31294">MASLRAHLGAWMVRRNVRNRLGTMQDVGRIRAVLNGVTFPDPAGVRYAPGSLGGVPGEWVRPASGDGPRLFYLHGGGFVACSARTHRPVTGGLAQRGLTLFVPDYRLAPEHPFPAALEDALAAWTAFAAEGPGVVAGDSAGGNLALLLMIAARDRGLPLPRAAALFSPATDLAKTDGSRVSNARRDAMFDPVAVARLLPLYLGGTDPADPAVSPLRADLSGLPPLLFHVGEREILRDDSVLMAEKARAAGVEAAAEIFPVVPHVWQFAHSMVPEARRSLDTAASFLKRHAGADTVSV</sequence>
<dbReference type="PANTHER" id="PTHR48081:SF30">
    <property type="entry name" value="ACETYL-HYDROLASE LIPR-RELATED"/>
    <property type="match status" value="1"/>
</dbReference>
<dbReference type="Gene3D" id="3.40.50.1820">
    <property type="entry name" value="alpha/beta hydrolase"/>
    <property type="match status" value="1"/>
</dbReference>
<dbReference type="Pfam" id="PF07859">
    <property type="entry name" value="Abhydrolase_3"/>
    <property type="match status" value="1"/>
</dbReference>
<comment type="similarity">
    <text evidence="1">Belongs to the 'GDXG' lipolytic enzyme family.</text>
</comment>
<reference evidence="4" key="2">
    <citation type="submission" date="2021-08" db="EMBL/GenBank/DDBJ databases">
        <authorList>
            <person name="Tani A."/>
            <person name="Ola A."/>
            <person name="Ogura Y."/>
            <person name="Katsura K."/>
            <person name="Hayashi T."/>
        </authorList>
    </citation>
    <scope>NUCLEOTIDE SEQUENCE</scope>
    <source>
        <strain evidence="4">NBRC 103626</strain>
    </source>
</reference>
<dbReference type="InterPro" id="IPR029058">
    <property type="entry name" value="AB_hydrolase_fold"/>
</dbReference>
<dbReference type="InterPro" id="IPR002168">
    <property type="entry name" value="Lipase_GDXG_HIS_AS"/>
</dbReference>
<dbReference type="Proteomes" id="UP001055108">
    <property type="component" value="Unassembled WGS sequence"/>
</dbReference>
<dbReference type="GO" id="GO:0004806">
    <property type="term" value="F:triacylglycerol lipase activity"/>
    <property type="evidence" value="ECO:0007669"/>
    <property type="project" value="TreeGrafter"/>
</dbReference>
<name>A0AA37MC63_9HYPH</name>
<gene>
    <name evidence="4" type="primary">mlhB_1</name>
    <name evidence="4" type="ORF">NBEOAGPD_2591</name>
</gene>
<dbReference type="AlphaFoldDB" id="A0AA37MC63"/>
<dbReference type="RefSeq" id="WP_238303352.1">
    <property type="nucleotide sequence ID" value="NZ_BPQM01000060.1"/>
</dbReference>
<dbReference type="InterPro" id="IPR013094">
    <property type="entry name" value="AB_hydrolase_3"/>
</dbReference>
<keyword evidence="2 4" id="KW-0378">Hydrolase</keyword>
<proteinExistence type="inferred from homology"/>
<reference evidence="4" key="1">
    <citation type="journal article" date="2016" name="Front. Microbiol.">
        <title>Genome Sequence of the Piezophilic, Mesophilic Sulfate-Reducing Bacterium Desulfovibrio indicus J2T.</title>
        <authorList>
            <person name="Cao J."/>
            <person name="Maignien L."/>
            <person name="Shao Z."/>
            <person name="Alain K."/>
            <person name="Jebbar M."/>
        </authorList>
    </citation>
    <scope>NUCLEOTIDE SEQUENCE</scope>
    <source>
        <strain evidence="4">NBRC 103626</strain>
    </source>
</reference>
<comment type="caution">
    <text evidence="4">The sequence shown here is derived from an EMBL/GenBank/DDBJ whole genome shotgun (WGS) entry which is preliminary data.</text>
</comment>
<evidence type="ECO:0000259" key="3">
    <source>
        <dbReference type="Pfam" id="PF07859"/>
    </source>
</evidence>
<evidence type="ECO:0000256" key="2">
    <source>
        <dbReference type="ARBA" id="ARBA00022801"/>
    </source>
</evidence>
<accession>A0AA37MC63</accession>
<dbReference type="SUPFAM" id="SSF53474">
    <property type="entry name" value="alpha/beta-Hydrolases"/>
    <property type="match status" value="1"/>
</dbReference>
<organism evidence="4 5">
    <name type="scientific">Methylobacterium gregans</name>
    <dbReference type="NCBI Taxonomy" id="374424"/>
    <lineage>
        <taxon>Bacteria</taxon>
        <taxon>Pseudomonadati</taxon>
        <taxon>Pseudomonadota</taxon>
        <taxon>Alphaproteobacteria</taxon>
        <taxon>Hyphomicrobiales</taxon>
        <taxon>Methylobacteriaceae</taxon>
        <taxon>Methylobacterium</taxon>
    </lineage>
</organism>